<feature type="signal peptide" evidence="9">
    <location>
        <begin position="1"/>
        <end position="19"/>
    </location>
</feature>
<dbReference type="GeneID" id="111025771"/>
<protein>
    <submittedName>
        <fullName evidence="11">Ribonuclease MC-like</fullName>
    </submittedName>
</protein>
<dbReference type="PANTHER" id="PTHR11240">
    <property type="entry name" value="RIBONUCLEASE T2"/>
    <property type="match status" value="1"/>
</dbReference>
<dbReference type="InterPro" id="IPR001568">
    <property type="entry name" value="RNase_T2-like"/>
</dbReference>
<keyword evidence="5" id="KW-1015">Disulfide bond</keyword>
<feature type="active site" evidence="7">
    <location>
        <position position="55"/>
    </location>
</feature>
<dbReference type="Proteomes" id="UP000504603">
    <property type="component" value="Unplaced"/>
</dbReference>
<evidence type="ECO:0000256" key="1">
    <source>
        <dbReference type="ARBA" id="ARBA00007469"/>
    </source>
</evidence>
<name>A0A6J1E266_MOMCH</name>
<keyword evidence="10" id="KW-1185">Reference proteome</keyword>
<dbReference type="GO" id="GO:0016787">
    <property type="term" value="F:hydrolase activity"/>
    <property type="evidence" value="ECO:0007669"/>
    <property type="project" value="UniProtKB-KW"/>
</dbReference>
<evidence type="ECO:0000256" key="9">
    <source>
        <dbReference type="SAM" id="SignalP"/>
    </source>
</evidence>
<keyword evidence="6" id="KW-0456">Lyase</keyword>
<sequence length="225" mass="25641">MEKKGIVLVFSTLVVIASCDYNYYQVTLQWQPATCSDANLQTPCVNTPQDRFSIHGVWPTLSSGSYPQCPGTPAYDGSKISTIRNRLNADWPSVIYGTNPTLWSHEWTTHGTCSYPSLSQLDYFTFGLDTYAKYDIYSALDKEDIYPSEDVYSKSSINNAIRKITQKLPGLRCNTNDYSRERQLHEIILCFAKSNRAIIDCPSNVVTCGNYVYWYPWYPEGVKKQ</sequence>
<evidence type="ECO:0000313" key="11">
    <source>
        <dbReference type="RefSeq" id="XP_022159354.1"/>
    </source>
</evidence>
<dbReference type="RefSeq" id="XP_022159354.1">
    <property type="nucleotide sequence ID" value="XM_022303662.1"/>
</dbReference>
<dbReference type="OrthoDB" id="1632607at2759"/>
<evidence type="ECO:0000256" key="7">
    <source>
        <dbReference type="PIRSR" id="PIRSR633697-1"/>
    </source>
</evidence>
<dbReference type="KEGG" id="mcha:111025771"/>
<evidence type="ECO:0000313" key="10">
    <source>
        <dbReference type="Proteomes" id="UP000504603"/>
    </source>
</evidence>
<evidence type="ECO:0000256" key="3">
    <source>
        <dbReference type="ARBA" id="ARBA00022759"/>
    </source>
</evidence>
<comment type="similarity">
    <text evidence="1 8">Belongs to the RNase T2 family.</text>
</comment>
<dbReference type="GO" id="GO:0005576">
    <property type="term" value="C:extracellular region"/>
    <property type="evidence" value="ECO:0007669"/>
    <property type="project" value="TreeGrafter"/>
</dbReference>
<accession>A0A6J1E266</accession>
<feature type="active site" evidence="7">
    <location>
        <position position="106"/>
    </location>
</feature>
<dbReference type="PROSITE" id="PS00531">
    <property type="entry name" value="RNASE_T2_2"/>
    <property type="match status" value="1"/>
</dbReference>
<keyword evidence="4" id="KW-0378">Hydrolase</keyword>
<feature type="active site" evidence="7">
    <location>
        <position position="110"/>
    </location>
</feature>
<dbReference type="GO" id="GO:0033897">
    <property type="term" value="F:ribonuclease T2 activity"/>
    <property type="evidence" value="ECO:0007669"/>
    <property type="project" value="InterPro"/>
</dbReference>
<keyword evidence="2" id="KW-0540">Nuclease</keyword>
<evidence type="ECO:0000256" key="5">
    <source>
        <dbReference type="ARBA" id="ARBA00023157"/>
    </source>
</evidence>
<dbReference type="CDD" id="cd01061">
    <property type="entry name" value="RNase_T2_euk"/>
    <property type="match status" value="1"/>
</dbReference>
<dbReference type="SUPFAM" id="SSF55895">
    <property type="entry name" value="Ribonuclease Rh-like"/>
    <property type="match status" value="1"/>
</dbReference>
<dbReference type="InterPro" id="IPR036430">
    <property type="entry name" value="RNase_T2-like_sf"/>
</dbReference>
<dbReference type="PROSITE" id="PS51257">
    <property type="entry name" value="PROKAR_LIPOPROTEIN"/>
    <property type="match status" value="1"/>
</dbReference>
<evidence type="ECO:0000256" key="8">
    <source>
        <dbReference type="RuleBase" id="RU004328"/>
    </source>
</evidence>
<evidence type="ECO:0000256" key="2">
    <source>
        <dbReference type="ARBA" id="ARBA00022722"/>
    </source>
</evidence>
<dbReference type="PANTHER" id="PTHR11240:SF75">
    <property type="entry name" value="RIBONUCLEASE 3"/>
    <property type="match status" value="1"/>
</dbReference>
<evidence type="ECO:0000256" key="4">
    <source>
        <dbReference type="ARBA" id="ARBA00022801"/>
    </source>
</evidence>
<evidence type="ECO:0000256" key="6">
    <source>
        <dbReference type="ARBA" id="ARBA00023239"/>
    </source>
</evidence>
<dbReference type="InterPro" id="IPR033697">
    <property type="entry name" value="Ribonuclease_T2_eukaryotic"/>
</dbReference>
<keyword evidence="3" id="KW-0255">Endonuclease</keyword>
<feature type="chain" id="PRO_5026692143" evidence="9">
    <location>
        <begin position="20"/>
        <end position="225"/>
    </location>
</feature>
<organism evidence="10 11">
    <name type="scientific">Momordica charantia</name>
    <name type="common">Bitter gourd</name>
    <name type="synonym">Balsam pear</name>
    <dbReference type="NCBI Taxonomy" id="3673"/>
    <lineage>
        <taxon>Eukaryota</taxon>
        <taxon>Viridiplantae</taxon>
        <taxon>Streptophyta</taxon>
        <taxon>Embryophyta</taxon>
        <taxon>Tracheophyta</taxon>
        <taxon>Spermatophyta</taxon>
        <taxon>Magnoliopsida</taxon>
        <taxon>eudicotyledons</taxon>
        <taxon>Gunneridae</taxon>
        <taxon>Pentapetalae</taxon>
        <taxon>rosids</taxon>
        <taxon>fabids</taxon>
        <taxon>Cucurbitales</taxon>
        <taxon>Cucurbitaceae</taxon>
        <taxon>Momordiceae</taxon>
        <taxon>Momordica</taxon>
    </lineage>
</organism>
<dbReference type="GO" id="GO:0006401">
    <property type="term" value="P:RNA catabolic process"/>
    <property type="evidence" value="ECO:0007669"/>
    <property type="project" value="TreeGrafter"/>
</dbReference>
<dbReference type="GO" id="GO:0003723">
    <property type="term" value="F:RNA binding"/>
    <property type="evidence" value="ECO:0007669"/>
    <property type="project" value="InterPro"/>
</dbReference>
<dbReference type="InterPro" id="IPR033130">
    <property type="entry name" value="RNase_T2_His_AS_2"/>
</dbReference>
<gene>
    <name evidence="11" type="primary">LOC111025771</name>
</gene>
<reference evidence="11" key="1">
    <citation type="submission" date="2025-08" db="UniProtKB">
        <authorList>
            <consortium name="RefSeq"/>
        </authorList>
    </citation>
    <scope>IDENTIFICATION</scope>
    <source>
        <strain evidence="11">OHB3-1</strain>
    </source>
</reference>
<dbReference type="Pfam" id="PF00445">
    <property type="entry name" value="Ribonuclease_T2"/>
    <property type="match status" value="1"/>
</dbReference>
<keyword evidence="9" id="KW-0732">Signal</keyword>
<dbReference type="AlphaFoldDB" id="A0A6J1E266"/>
<proteinExistence type="inferred from homology"/>
<dbReference type="Gene3D" id="3.90.730.10">
    <property type="entry name" value="Ribonuclease T2-like"/>
    <property type="match status" value="1"/>
</dbReference>